<proteinExistence type="inferred from homology"/>
<name>A0A7R9P9G3_TIMCA</name>
<dbReference type="CDD" id="cd00326">
    <property type="entry name" value="alpha_CA"/>
    <property type="match status" value="1"/>
</dbReference>
<dbReference type="Gene3D" id="3.10.200.10">
    <property type="entry name" value="Alpha carbonic anhydrase"/>
    <property type="match status" value="1"/>
</dbReference>
<dbReference type="SMART" id="SM01057">
    <property type="entry name" value="Carb_anhydrase"/>
    <property type="match status" value="1"/>
</dbReference>
<comment type="similarity">
    <text evidence="1 4">Belongs to the alpha-carbonic anhydrase family.</text>
</comment>
<accession>A0A7R9P9G3</accession>
<evidence type="ECO:0000256" key="3">
    <source>
        <dbReference type="ARBA" id="ARBA00022833"/>
    </source>
</evidence>
<feature type="signal peptide" evidence="4">
    <location>
        <begin position="1"/>
        <end position="26"/>
    </location>
</feature>
<keyword evidence="3 4" id="KW-0862">Zinc</keyword>
<dbReference type="EC" id="4.2.1.1" evidence="4"/>
<keyword evidence="4" id="KW-0456">Lyase</keyword>
<evidence type="ECO:0000259" key="5">
    <source>
        <dbReference type="PROSITE" id="PS51144"/>
    </source>
</evidence>
<evidence type="ECO:0000256" key="2">
    <source>
        <dbReference type="ARBA" id="ARBA00022723"/>
    </source>
</evidence>
<dbReference type="AlphaFoldDB" id="A0A7R9P9G3"/>
<feature type="domain" description="Alpha-carbonic anhydrase" evidence="5">
    <location>
        <begin position="74"/>
        <end position="332"/>
    </location>
</feature>
<dbReference type="Pfam" id="PF00194">
    <property type="entry name" value="Carb_anhydrase"/>
    <property type="match status" value="1"/>
</dbReference>
<comment type="cofactor">
    <cofactor evidence="4">
        <name>Zn(2+)</name>
        <dbReference type="ChEBI" id="CHEBI:29105"/>
    </cofactor>
</comment>
<comment type="function">
    <text evidence="4">Reversible hydration of carbon dioxide.</text>
</comment>
<organism evidence="6">
    <name type="scientific">Timema californicum</name>
    <name type="common">California timema</name>
    <name type="synonym">Walking stick</name>
    <dbReference type="NCBI Taxonomy" id="61474"/>
    <lineage>
        <taxon>Eukaryota</taxon>
        <taxon>Metazoa</taxon>
        <taxon>Ecdysozoa</taxon>
        <taxon>Arthropoda</taxon>
        <taxon>Hexapoda</taxon>
        <taxon>Insecta</taxon>
        <taxon>Pterygota</taxon>
        <taxon>Neoptera</taxon>
        <taxon>Polyneoptera</taxon>
        <taxon>Phasmatodea</taxon>
        <taxon>Timematodea</taxon>
        <taxon>Timematoidea</taxon>
        <taxon>Timematidae</taxon>
        <taxon>Timema</taxon>
    </lineage>
</organism>
<dbReference type="EMBL" id="OE182456">
    <property type="protein sequence ID" value="CAD7574569.1"/>
    <property type="molecule type" value="Genomic_DNA"/>
</dbReference>
<keyword evidence="4" id="KW-0732">Signal</keyword>
<dbReference type="InterPro" id="IPR018338">
    <property type="entry name" value="Carbonic_anhydrase_a-class_CS"/>
</dbReference>
<dbReference type="PANTHER" id="PTHR18952">
    <property type="entry name" value="CARBONIC ANHYDRASE"/>
    <property type="match status" value="1"/>
</dbReference>
<reference evidence="6" key="1">
    <citation type="submission" date="2020-11" db="EMBL/GenBank/DDBJ databases">
        <authorList>
            <person name="Tran Van P."/>
        </authorList>
    </citation>
    <scope>NUCLEOTIDE SEQUENCE</scope>
</reference>
<dbReference type="GO" id="GO:0005737">
    <property type="term" value="C:cytoplasm"/>
    <property type="evidence" value="ECO:0007669"/>
    <property type="project" value="TreeGrafter"/>
</dbReference>
<dbReference type="InterPro" id="IPR001148">
    <property type="entry name" value="CA_dom"/>
</dbReference>
<dbReference type="PROSITE" id="PS51144">
    <property type="entry name" value="ALPHA_CA_2"/>
    <property type="match status" value="1"/>
</dbReference>
<dbReference type="GO" id="GO:0004089">
    <property type="term" value="F:carbonate dehydratase activity"/>
    <property type="evidence" value="ECO:0007669"/>
    <property type="project" value="UniProtKB-UniRule"/>
</dbReference>
<evidence type="ECO:0000256" key="1">
    <source>
        <dbReference type="ARBA" id="ARBA00010718"/>
    </source>
</evidence>
<feature type="chain" id="PRO_5031608835" description="Carbonic anhydrase" evidence="4">
    <location>
        <begin position="27"/>
        <end position="332"/>
    </location>
</feature>
<protein>
    <recommendedName>
        <fullName evidence="4">Carbonic anhydrase</fullName>
        <ecNumber evidence="4">4.2.1.1</ecNumber>
    </recommendedName>
</protein>
<evidence type="ECO:0000313" key="6">
    <source>
        <dbReference type="EMBL" id="CAD7574569.1"/>
    </source>
</evidence>
<comment type="catalytic activity">
    <reaction evidence="4">
        <text>hydrogencarbonate + H(+) = CO2 + H2O</text>
        <dbReference type="Rhea" id="RHEA:10748"/>
        <dbReference type="ChEBI" id="CHEBI:15377"/>
        <dbReference type="ChEBI" id="CHEBI:15378"/>
        <dbReference type="ChEBI" id="CHEBI:16526"/>
        <dbReference type="ChEBI" id="CHEBI:17544"/>
        <dbReference type="EC" id="4.2.1.1"/>
    </reaction>
</comment>
<dbReference type="SUPFAM" id="SSF51069">
    <property type="entry name" value="Carbonic anhydrase"/>
    <property type="match status" value="1"/>
</dbReference>
<keyword evidence="2 4" id="KW-0479">Metal-binding</keyword>
<dbReference type="PANTHER" id="PTHR18952:SF124">
    <property type="entry name" value="CARBONIC ANHYDRASE 7"/>
    <property type="match status" value="1"/>
</dbReference>
<gene>
    <name evidence="6" type="ORF">TCMB3V08_LOCUS7179</name>
</gene>
<dbReference type="InterPro" id="IPR023561">
    <property type="entry name" value="Carbonic_anhydrase_a-class"/>
</dbReference>
<dbReference type="InterPro" id="IPR036398">
    <property type="entry name" value="CA_dom_sf"/>
</dbReference>
<sequence>MLLCRPTMTSLLVLTALLLFISGHNATSYVDWGMTVGPAMSWYNVWIGSSTQPMLVFLHQPEKKLSISQRPPKRAFGYSFHDGPDVWPLDYPECGGYRQSPINLESKTMFHLSGSKPLIWKNYWTYPVNMTLSNNGHTVELKGVWDREVTPSISGGPLTGKYIFSQIHFHWGARDDTGSEHTVNNVSFPMEMHAVHYRQEYGSQDRASHFEDGLAVVSFLFEMSERNNPSLNPLLYSLGAVVGSQLRTTLPGTFPLGVLEETFSKDYITYLGSLTTPPCSEVVTWIISDKPLPISRQQLSKFRHLTSEYTGMDVNNYRPVQPTNNRPVFYVR</sequence>
<dbReference type="GO" id="GO:0008270">
    <property type="term" value="F:zinc ion binding"/>
    <property type="evidence" value="ECO:0007669"/>
    <property type="project" value="UniProtKB-UniRule"/>
</dbReference>
<dbReference type="PROSITE" id="PS00162">
    <property type="entry name" value="ALPHA_CA_1"/>
    <property type="match status" value="1"/>
</dbReference>
<evidence type="ECO:0000256" key="4">
    <source>
        <dbReference type="RuleBase" id="RU367011"/>
    </source>
</evidence>